<dbReference type="AlphaFoldDB" id="A0AA38NW83"/>
<evidence type="ECO:0000256" key="1">
    <source>
        <dbReference type="SAM" id="MobiDB-lite"/>
    </source>
</evidence>
<protein>
    <submittedName>
        <fullName evidence="2">Uncharacterized protein</fullName>
    </submittedName>
</protein>
<evidence type="ECO:0000313" key="2">
    <source>
        <dbReference type="EMBL" id="KAJ3831769.1"/>
    </source>
</evidence>
<dbReference type="Proteomes" id="UP001163846">
    <property type="component" value="Unassembled WGS sequence"/>
</dbReference>
<organism evidence="2 3">
    <name type="scientific">Lentinula raphanica</name>
    <dbReference type="NCBI Taxonomy" id="153919"/>
    <lineage>
        <taxon>Eukaryota</taxon>
        <taxon>Fungi</taxon>
        <taxon>Dikarya</taxon>
        <taxon>Basidiomycota</taxon>
        <taxon>Agaricomycotina</taxon>
        <taxon>Agaricomycetes</taxon>
        <taxon>Agaricomycetidae</taxon>
        <taxon>Agaricales</taxon>
        <taxon>Marasmiineae</taxon>
        <taxon>Omphalotaceae</taxon>
        <taxon>Lentinula</taxon>
    </lineage>
</organism>
<accession>A0AA38NW83</accession>
<gene>
    <name evidence="2" type="ORF">F5878DRAFT_667219</name>
</gene>
<feature type="compositionally biased region" description="Polar residues" evidence="1">
    <location>
        <begin position="244"/>
        <end position="260"/>
    </location>
</feature>
<dbReference type="EMBL" id="MU807247">
    <property type="protein sequence ID" value="KAJ3831769.1"/>
    <property type="molecule type" value="Genomic_DNA"/>
</dbReference>
<sequence length="329" mass="36823">MELAELQAAGESFKHSHDPDYTGLVDPTAKDIMKRVSRICHVHCKRGVDNLKNKVTPDQYQQLLTFMHLPSKTAIDDFTQWVEGLGNRRVKAWWDHKRQLFILSGIVQCCSAMTSESWTITNSTTNMNEAQHAWTNKFTGMKLSLLEAILMAQKLDFDTLKDVQVSLQSGILRNNRSTFFERTSHNVIRRANKANKPKAKQAHNDTVSDLRRRVAEAEANTKKLKGALREANGNKPRVRKHAAESSSSGRVAVVQQSRSQARIAANPYPVHHEATTSLLLERNSPDSIPQSLGIQALNTASSSALSHSTSSPYSDARSIHRCAFDLNIR</sequence>
<keyword evidence="3" id="KW-1185">Reference proteome</keyword>
<feature type="region of interest" description="Disordered" evidence="1">
    <location>
        <begin position="226"/>
        <end position="260"/>
    </location>
</feature>
<name>A0AA38NW83_9AGAR</name>
<proteinExistence type="predicted"/>
<reference evidence="2" key="1">
    <citation type="submission" date="2022-08" db="EMBL/GenBank/DDBJ databases">
        <authorList>
            <consortium name="DOE Joint Genome Institute"/>
            <person name="Min B."/>
            <person name="Riley R."/>
            <person name="Sierra-Patev S."/>
            <person name="Naranjo-Ortiz M."/>
            <person name="Looney B."/>
            <person name="Konkel Z."/>
            <person name="Slot J.C."/>
            <person name="Sakamoto Y."/>
            <person name="Steenwyk J.L."/>
            <person name="Rokas A."/>
            <person name="Carro J."/>
            <person name="Camarero S."/>
            <person name="Ferreira P."/>
            <person name="Molpeceres G."/>
            <person name="Ruiz-Duenas F.J."/>
            <person name="Serrano A."/>
            <person name="Henrissat B."/>
            <person name="Drula E."/>
            <person name="Hughes K.W."/>
            <person name="Mata J.L."/>
            <person name="Ishikawa N.K."/>
            <person name="Vargas-Isla R."/>
            <person name="Ushijima S."/>
            <person name="Smith C.A."/>
            <person name="Ahrendt S."/>
            <person name="Andreopoulos W."/>
            <person name="He G."/>
            <person name="Labutti K."/>
            <person name="Lipzen A."/>
            <person name="Ng V."/>
            <person name="Sandor L."/>
            <person name="Barry K."/>
            <person name="Martinez A.T."/>
            <person name="Xiao Y."/>
            <person name="Gibbons J.G."/>
            <person name="Terashima K."/>
            <person name="Hibbett D.S."/>
            <person name="Grigoriev I.V."/>
        </authorList>
    </citation>
    <scope>NUCLEOTIDE SEQUENCE</scope>
    <source>
        <strain evidence="2">TFB9207</strain>
    </source>
</reference>
<evidence type="ECO:0000313" key="3">
    <source>
        <dbReference type="Proteomes" id="UP001163846"/>
    </source>
</evidence>
<comment type="caution">
    <text evidence="2">The sequence shown here is derived from an EMBL/GenBank/DDBJ whole genome shotgun (WGS) entry which is preliminary data.</text>
</comment>